<reference evidence="2 3" key="1">
    <citation type="submission" date="2018-10" db="EMBL/GenBank/DDBJ databases">
        <title>Complete genome sequence of Malassezia restricta CBS 7877.</title>
        <authorList>
            <person name="Morand S.C."/>
            <person name="Bertignac M."/>
            <person name="Iltis A."/>
            <person name="Kolder I."/>
            <person name="Pirovano W."/>
            <person name="Jourdain R."/>
            <person name="Clavaud C."/>
        </authorList>
    </citation>
    <scope>NUCLEOTIDE SEQUENCE [LARGE SCALE GENOMIC DNA]</scope>
    <source>
        <strain evidence="2 3">CBS 7877</strain>
    </source>
</reference>
<evidence type="ECO:0000313" key="2">
    <source>
        <dbReference type="EMBL" id="AYO44433.1"/>
    </source>
</evidence>
<dbReference type="Pfam" id="PF12722">
    <property type="entry name" value="Hid1"/>
    <property type="match status" value="2"/>
</dbReference>
<dbReference type="GO" id="GO:0016020">
    <property type="term" value="C:membrane"/>
    <property type="evidence" value="ECO:0007669"/>
    <property type="project" value="TreeGrafter"/>
</dbReference>
<feature type="compositionally biased region" description="Basic and acidic residues" evidence="1">
    <location>
        <begin position="694"/>
        <end position="768"/>
    </location>
</feature>
<dbReference type="Proteomes" id="UP000269793">
    <property type="component" value="Chromosome VI"/>
</dbReference>
<feature type="compositionally biased region" description="Basic and acidic residues" evidence="1">
    <location>
        <begin position="675"/>
        <end position="687"/>
    </location>
</feature>
<dbReference type="AlphaFoldDB" id="A0A3G2S8P9"/>
<organism evidence="2 3">
    <name type="scientific">Malassezia restricta (strain ATCC 96810 / NBRC 103918 / CBS 7877)</name>
    <name type="common">Seborrheic dermatitis infection agent</name>
    <dbReference type="NCBI Taxonomy" id="425264"/>
    <lineage>
        <taxon>Eukaryota</taxon>
        <taxon>Fungi</taxon>
        <taxon>Dikarya</taxon>
        <taxon>Basidiomycota</taxon>
        <taxon>Ustilaginomycotina</taxon>
        <taxon>Malasseziomycetes</taxon>
        <taxon>Malasseziales</taxon>
        <taxon>Malasseziaceae</taxon>
        <taxon>Malassezia</taxon>
    </lineage>
</organism>
<dbReference type="EMBL" id="CP033153">
    <property type="protein sequence ID" value="AYO44433.1"/>
    <property type="molecule type" value="Genomic_DNA"/>
</dbReference>
<dbReference type="PANTHER" id="PTHR21575:SF12">
    <property type="entry name" value="PROTEIN HID1"/>
    <property type="match status" value="1"/>
</dbReference>
<evidence type="ECO:0000256" key="1">
    <source>
        <dbReference type="SAM" id="MobiDB-lite"/>
    </source>
</evidence>
<dbReference type="PANTHER" id="PTHR21575">
    <property type="entry name" value="PROTEIN HID1"/>
    <property type="match status" value="1"/>
</dbReference>
<dbReference type="GO" id="GO:0000138">
    <property type="term" value="C:Golgi trans cisterna"/>
    <property type="evidence" value="ECO:0007669"/>
    <property type="project" value="TreeGrafter"/>
</dbReference>
<protein>
    <submittedName>
        <fullName evidence="2">Protein HID1</fullName>
    </submittedName>
</protein>
<keyword evidence="3" id="KW-1185">Reference proteome</keyword>
<name>A0A3G2S8P9_MALR7</name>
<dbReference type="InterPro" id="IPR026705">
    <property type="entry name" value="Hid-1/Ecm30"/>
</dbReference>
<evidence type="ECO:0000313" key="3">
    <source>
        <dbReference type="Proteomes" id="UP000269793"/>
    </source>
</evidence>
<dbReference type="OrthoDB" id="432953at2759"/>
<dbReference type="VEuPathDB" id="FungiDB:DNF11_3483"/>
<feature type="region of interest" description="Disordered" evidence="1">
    <location>
        <begin position="664"/>
        <end position="772"/>
    </location>
</feature>
<sequence>MWHVFGSSKPKEIFQNSRESGIPRLYTERHISTADYRYWVQFTTLFSSAEDVFSSLKVQDVRKVVEDAPENIVTLVDVLTLHLESLVNDPSFSPLPPSSSGGWNALFTTSATVPKAPDSRDRHQEALNCFRVLSRIIPIIYEAGSLDKCDTDITDLEHSALWSSKTRAMRMRANKNAQKSLVPADPKGIDDTSSTEGQFILTDGDDSLWDPLSDPVLDATESIPSTGHALIMTLMELLFHSGFTMPWTEEQFMESNNSDISRVHFTIWEAGIGSPVDLENTTHEHILRRTEIMRLLLILLSKPMYVTKETLCMSSMQALEFMTCELERPVVLSFLCSLLNTVANYRQAERWKILGADAVRDTYTSLCLEMLCVLLSYQPASKNSNLFLFYARKLYRESDFLFLMNGTGKIFRESMAVTSGAFEMNNGRSTFVKAPEEHVSEMLVVIWTLIRTNSKLCETVTQSPRIAFDMLSWLLYVALSNKCSPATLGQAQLAIFMLQDLSSYKDFAKFLSKPNSIESISIPVHLLRQQGTLALDVLIEGTYLLITGSSGHLTPLYSSILLILYNTSPFWQGISAASASRLEQLLHQLASPKFLLSDPSHPYLLGLFLETLSRVVQYNYSSNVHLVYILVRSAHIIERTHSFKLNSALSMIYFAREHAKNHVKLKDLPPTPSEETYHMNTKSDHENTLSCQTEEGRVEHNGYSKETAESVNGSDKRNVESTENNLGKEEIASQGKDIGKDRAANPENSDKVAKEVAQGEEKDQDMSKTDVPATEVPEQTAFMETETTETPALSSLLSSGPLSKAELDHVALTIGKNGFVPTQEWIDTWLPTINFDVLDPLLEYLVPRVNEFCAADPSVSSGSFAHEQVLAFFLREQSPLHVIPPAPAPQICTFEWTKQSDVWLQSYIWGLIYAVGVTPLAIWLHTRTHLFEVQVEQPAETAAGRAIQSFSTLTSSVLSQMSFFAKKPASVNVEPLGADPQTQSL</sequence>
<accession>A0A3G2S8P9</accession>
<proteinExistence type="predicted"/>
<dbReference type="STRING" id="425264.A0A3G2S8P9"/>
<gene>
    <name evidence="2" type="primary">Hid1</name>
    <name evidence="2" type="ORF">DNF11_3483</name>
</gene>
<dbReference type="GO" id="GO:0005797">
    <property type="term" value="C:Golgi medial cisterna"/>
    <property type="evidence" value="ECO:0007669"/>
    <property type="project" value="TreeGrafter"/>
</dbReference>